<evidence type="ECO:0000259" key="10">
    <source>
        <dbReference type="PROSITE" id="PS51399"/>
    </source>
</evidence>
<dbReference type="PROSITE" id="PS50033">
    <property type="entry name" value="UBX"/>
    <property type="match status" value="1"/>
</dbReference>
<feature type="compositionally biased region" description="Basic and acidic residues" evidence="7">
    <location>
        <begin position="1364"/>
        <end position="1375"/>
    </location>
</feature>
<protein>
    <submittedName>
        <fullName evidence="11">Prom</fullName>
    </submittedName>
</protein>
<feature type="transmembrane region" description="Helical" evidence="8">
    <location>
        <begin position="393"/>
        <end position="416"/>
    </location>
</feature>
<feature type="non-terminal residue" evidence="11">
    <location>
        <position position="1471"/>
    </location>
</feature>
<evidence type="ECO:0000313" key="12">
    <source>
        <dbReference type="Proteomes" id="UP000494163"/>
    </source>
</evidence>
<dbReference type="InterPro" id="IPR008795">
    <property type="entry name" value="Prominin"/>
</dbReference>
<feature type="compositionally biased region" description="Basic and acidic residues" evidence="7">
    <location>
        <begin position="1167"/>
        <end position="1176"/>
    </location>
</feature>
<dbReference type="Proteomes" id="UP000494163">
    <property type="component" value="Chromosome 2R"/>
</dbReference>
<sequence length="1471" mass="165544">MSDEQKLASFMQKHGEPEDVARHYLSTNNWTLEQASRKYESDRSMKQRSSVTIATNQGLQSLESLFSRHAQQPGHEPDAYYAGGSESSGQQILGQSSAKRVQIENSTPALTTVDSDRSLRAWGHGVRLGSAHPINPPPTRDARDAAADTDSELTEPEQTMVVLHLWSEGFSLDDGSLRLYEVPENERFLRAIMRGDYPDEMQQLGQRIELSIQDHTNISFRHLSRKQFMGPGRALGSPVPPTSTDNTPTTAAAAADAQLAITLPQQQQLLELHAERSLQLNVQAALTTIQFRLADGSRLAARFNHTHNIADLYRYVRLARPQYESSNFMVMSAFPRVELQESDTRSLAACNLLNVVLTQHIIEQSENSIRDVLHKNVSLVDFASNAIKIESGFIALMSIFAILALVPLIATCAWCCGRRSTQDEVNAISNAPVNIRDESLENNLRCRKSAALLTLWIVFILLTLSDVSIFYANSRLSTGIEMTPEMVKAAVHDVEVFLKDTHLQIKHKLDNGFHVSVEKVVKDLEDVDVLLGEPIQAEISAHTGLELAYDSLTTLSLANAELIYRVLMLQETVGRALKLSQEAAARMEELQIQLSVLQRQCTYRDRPLCDTLRIRSFEENGVVDALKTLQEDQSIFRMRYLGEIEFGATVKNLTSEVGVSRSIFSNFPQQVKHDTAYERNYTLEQLASIRHRTTANAQLLTSTVNALLERLQSTWPTLEPSYNEMKRWANSYWSVGWIAGLLIVWVIIFLLMSYCCFICESNTKSGMVFFIAVLFICLGSIGLSIYAVISLAIGGNSQVFLCRSLYGHNYELLGKLLDKPGYVYAREPQTGIIGELLRPADVRRSVVNVQLGRALSRGCEQNQASYSVFQLDAFVNTTKIADLKQFPKVSTAIDAISVSERTMLSLTQSIQNILENMLQTSAFNLTTYRNSVGAPTPEKDLATFIDQMQRVALQIQDVATSSRMTTLGSRSKRLQASILQPLENLQNEILYHLTALELQREPWAKQVNQTLNHLKNIQGYLENKAGEICHNLTRVYTERLKTYLTSSRATMESQLGDTTTKCRPFYDTFDASRTFLCRNLVDFVNGLWFFVFLTLLLWAIGTPVGLNLITIQTRLHAMETAHKRKGKGKPRRQRSDGSDRSVEQQRSRGRSQQQQRGRSKQRASNASKREQQRERSTSSTGRVKPVLRRTATEETLDIADDDSTPTRQSPPQQQQQHSTQRPSEQRELERGRERERDQRSRERELSRGREMSNLNTPVPRRPQLRRTGTSHEDDNWGSSSAPSRANSNERESSQSRKIINIWQSRNKVKPPLRRQGTESFDFEDGPEDNGWSAQQSASPEPRPSDNRRQPTDNRNQIRNKPKQRAADRAGSESVRRPVTPALSVNPDIPAAVPMPRTPMRLKSKVSLTTRAMQDIVNRRSQRLTRSGTDEYDLDESDIYGAQQDADAVANARRTPPRGAPPPPPPPAAGMN</sequence>
<feature type="region of interest" description="Disordered" evidence="7">
    <location>
        <begin position="1418"/>
        <end position="1471"/>
    </location>
</feature>
<feature type="transmembrane region" description="Helical" evidence="8">
    <location>
        <begin position="769"/>
        <end position="793"/>
    </location>
</feature>
<feature type="compositionally biased region" description="Polar residues" evidence="7">
    <location>
        <begin position="1295"/>
        <end position="1305"/>
    </location>
</feature>
<keyword evidence="5 8" id="KW-0472">Membrane</keyword>
<evidence type="ECO:0000259" key="9">
    <source>
        <dbReference type="PROSITE" id="PS50033"/>
    </source>
</evidence>
<feature type="region of interest" description="Disordered" evidence="7">
    <location>
        <begin position="1120"/>
        <end position="1404"/>
    </location>
</feature>
<feature type="compositionally biased region" description="Polar residues" evidence="7">
    <location>
        <begin position="1276"/>
        <end position="1286"/>
    </location>
</feature>
<feature type="compositionally biased region" description="Basic and acidic residues" evidence="7">
    <location>
        <begin position="13"/>
        <end position="22"/>
    </location>
</feature>
<feature type="compositionally biased region" description="Pro residues" evidence="7">
    <location>
        <begin position="1457"/>
        <end position="1471"/>
    </location>
</feature>
<feature type="domain" description="SEP" evidence="10">
    <location>
        <begin position="158"/>
        <end position="221"/>
    </location>
</feature>
<dbReference type="Pfam" id="PF08059">
    <property type="entry name" value="SEP"/>
    <property type="match status" value="1"/>
</dbReference>
<feature type="domain" description="UBX" evidence="9">
    <location>
        <begin position="282"/>
        <end position="343"/>
    </location>
</feature>
<organism evidence="11 12">
    <name type="scientific">Drosophila busckii</name>
    <name type="common">Fruit fly</name>
    <dbReference type="NCBI Taxonomy" id="30019"/>
    <lineage>
        <taxon>Eukaryota</taxon>
        <taxon>Metazoa</taxon>
        <taxon>Ecdysozoa</taxon>
        <taxon>Arthropoda</taxon>
        <taxon>Hexapoda</taxon>
        <taxon>Insecta</taxon>
        <taxon>Pterygota</taxon>
        <taxon>Neoptera</taxon>
        <taxon>Endopterygota</taxon>
        <taxon>Diptera</taxon>
        <taxon>Brachycera</taxon>
        <taxon>Muscomorpha</taxon>
        <taxon>Ephydroidea</taxon>
        <taxon>Drosophilidae</taxon>
        <taxon>Drosophila</taxon>
    </lineage>
</organism>
<dbReference type="OMA" id="MVIVWVV"/>
<dbReference type="SUPFAM" id="SSF54236">
    <property type="entry name" value="Ubiquitin-like"/>
    <property type="match status" value="1"/>
</dbReference>
<dbReference type="PANTHER" id="PTHR11238:SF9">
    <property type="entry name" value="PROMININ, ISOFORM D"/>
    <property type="match status" value="1"/>
</dbReference>
<dbReference type="PANTHER" id="PTHR11238">
    <property type="entry name" value="PROMININ ISOFORM D-RELATED"/>
    <property type="match status" value="1"/>
</dbReference>
<dbReference type="GO" id="GO:0016020">
    <property type="term" value="C:membrane"/>
    <property type="evidence" value="ECO:0007669"/>
    <property type="project" value="UniProtKB-SubCell"/>
</dbReference>
<dbReference type="SMART" id="SM00553">
    <property type="entry name" value="SEP"/>
    <property type="match status" value="1"/>
</dbReference>
<dbReference type="EMBL" id="CP012524">
    <property type="protein sequence ID" value="ALC41890.1"/>
    <property type="molecule type" value="Genomic_DNA"/>
</dbReference>
<keyword evidence="3 8" id="KW-0812">Transmembrane</keyword>
<dbReference type="OrthoDB" id="8188647at2759"/>
<evidence type="ECO:0000256" key="2">
    <source>
        <dbReference type="ARBA" id="ARBA00006058"/>
    </source>
</evidence>
<feature type="region of interest" description="Disordered" evidence="7">
    <location>
        <begin position="230"/>
        <end position="249"/>
    </location>
</feature>
<dbReference type="CDD" id="cd14273">
    <property type="entry name" value="UBA_TAP-C_like"/>
    <property type="match status" value="1"/>
</dbReference>
<dbReference type="CDD" id="cd01770">
    <property type="entry name" value="UBX_UBXN2"/>
    <property type="match status" value="1"/>
</dbReference>
<feature type="transmembrane region" description="Helical" evidence="8">
    <location>
        <begin position="1087"/>
        <end position="1109"/>
    </location>
</feature>
<gene>
    <name evidence="11" type="ORF">Dbus_chr2Rg1469</name>
</gene>
<dbReference type="SUPFAM" id="SSF102848">
    <property type="entry name" value="NSFL1 (p97 ATPase) cofactor p47, SEP domain"/>
    <property type="match status" value="1"/>
</dbReference>
<dbReference type="Pfam" id="PF00789">
    <property type="entry name" value="UBX"/>
    <property type="match status" value="1"/>
</dbReference>
<dbReference type="InterPro" id="IPR001012">
    <property type="entry name" value="UBX_dom"/>
</dbReference>
<evidence type="ECO:0000256" key="3">
    <source>
        <dbReference type="ARBA" id="ARBA00022692"/>
    </source>
</evidence>
<evidence type="ECO:0000256" key="8">
    <source>
        <dbReference type="SAM" id="Phobius"/>
    </source>
</evidence>
<evidence type="ECO:0000256" key="5">
    <source>
        <dbReference type="ARBA" id="ARBA00023136"/>
    </source>
</evidence>
<feature type="compositionally biased region" description="Basic residues" evidence="7">
    <location>
        <begin position="1122"/>
        <end position="1132"/>
    </location>
</feature>
<dbReference type="InterPro" id="IPR036241">
    <property type="entry name" value="NSFL1C_SEP_dom_sf"/>
</dbReference>
<dbReference type="InterPro" id="IPR029071">
    <property type="entry name" value="Ubiquitin-like_domsf"/>
</dbReference>
<dbReference type="Gene3D" id="3.10.20.90">
    <property type="entry name" value="Phosphatidylinositol 3-kinase Catalytic Subunit, Chain A, domain 1"/>
    <property type="match status" value="1"/>
</dbReference>
<evidence type="ECO:0000313" key="11">
    <source>
        <dbReference type="EMBL" id="ALC41890.1"/>
    </source>
</evidence>
<dbReference type="Pfam" id="PF05478">
    <property type="entry name" value="Prominin"/>
    <property type="match status" value="1"/>
</dbReference>
<feature type="region of interest" description="Disordered" evidence="7">
    <location>
        <begin position="1"/>
        <end position="22"/>
    </location>
</feature>
<evidence type="ECO:0000256" key="1">
    <source>
        <dbReference type="ARBA" id="ARBA00004141"/>
    </source>
</evidence>
<feature type="transmembrane region" description="Helical" evidence="8">
    <location>
        <begin position="450"/>
        <end position="472"/>
    </location>
</feature>
<feature type="compositionally biased region" description="Basic and acidic residues" evidence="7">
    <location>
        <begin position="1342"/>
        <end position="1351"/>
    </location>
</feature>
<feature type="compositionally biased region" description="Acidic residues" evidence="7">
    <location>
        <begin position="1194"/>
        <end position="1203"/>
    </location>
</feature>
<feature type="compositionally biased region" description="Low complexity" evidence="7">
    <location>
        <begin position="1205"/>
        <end position="1222"/>
    </location>
</feature>
<keyword evidence="6" id="KW-0325">Glycoprotein</keyword>
<feature type="region of interest" description="Disordered" evidence="7">
    <location>
        <begin position="69"/>
        <end position="149"/>
    </location>
</feature>
<dbReference type="SMART" id="SM00166">
    <property type="entry name" value="UBX"/>
    <property type="match status" value="1"/>
</dbReference>
<dbReference type="Gene3D" id="3.30.420.210">
    <property type="entry name" value="SEP domain"/>
    <property type="match status" value="1"/>
</dbReference>
<feature type="transmembrane region" description="Helical" evidence="8">
    <location>
        <begin position="732"/>
        <end position="757"/>
    </location>
</feature>
<evidence type="ECO:0000256" key="7">
    <source>
        <dbReference type="SAM" id="MobiDB-lite"/>
    </source>
</evidence>
<keyword evidence="4 8" id="KW-1133">Transmembrane helix</keyword>
<evidence type="ECO:0000256" key="4">
    <source>
        <dbReference type="ARBA" id="ARBA00022989"/>
    </source>
</evidence>
<proteinExistence type="inferred from homology"/>
<dbReference type="InterPro" id="IPR012989">
    <property type="entry name" value="SEP_domain"/>
</dbReference>
<keyword evidence="12" id="KW-1185">Reference proteome</keyword>
<feature type="compositionally biased region" description="Polar residues" evidence="7">
    <location>
        <begin position="85"/>
        <end position="113"/>
    </location>
</feature>
<comment type="subcellular location">
    <subcellularLocation>
        <location evidence="1">Membrane</location>
        <topology evidence="1">Multi-pass membrane protein</topology>
    </subcellularLocation>
</comment>
<reference evidence="11 12" key="1">
    <citation type="submission" date="2015-08" db="EMBL/GenBank/DDBJ databases">
        <title>Ancestral chromatin configuration constrains chromatin evolution on differentiating sex chromosomes in Drosophila.</title>
        <authorList>
            <person name="Zhou Q."/>
            <person name="Bachtrog D."/>
        </authorList>
    </citation>
    <scope>NUCLEOTIDE SEQUENCE [LARGE SCALE GENOMIC DNA]</scope>
    <source>
        <tissue evidence="11">Whole larvae</tissue>
    </source>
</reference>
<feature type="compositionally biased region" description="Basic and acidic residues" evidence="7">
    <location>
        <begin position="1223"/>
        <end position="1250"/>
    </location>
</feature>
<evidence type="ECO:0000256" key="6">
    <source>
        <dbReference type="ARBA" id="ARBA00023180"/>
    </source>
</evidence>
<comment type="similarity">
    <text evidence="2">Belongs to the prominin family.</text>
</comment>
<name>A0A0M4EDB9_DROBS</name>
<dbReference type="PROSITE" id="PS51399">
    <property type="entry name" value="SEP"/>
    <property type="match status" value="1"/>
</dbReference>
<accession>A0A0M4EDB9</accession>
<feature type="compositionally biased region" description="Basic and acidic residues" evidence="7">
    <location>
        <begin position="1133"/>
        <end position="1146"/>
    </location>
</feature>